<comment type="caution">
    <text evidence="10">The sequence shown here is derived from an EMBL/GenBank/DDBJ whole genome shotgun (WGS) entry which is preliminary data.</text>
</comment>
<keyword evidence="6 8" id="KW-1278">Translocase</keyword>
<keyword evidence="7 8" id="KW-0472">Membrane</keyword>
<keyword evidence="2 8" id="KW-0813">Transport</keyword>
<keyword evidence="5 8" id="KW-0067">ATP-binding</keyword>
<dbReference type="GO" id="GO:0015417">
    <property type="term" value="F:ABC-type polyamine transporter activity"/>
    <property type="evidence" value="ECO:0007669"/>
    <property type="project" value="UniProtKB-EC"/>
</dbReference>
<comment type="catalytic activity">
    <reaction evidence="8">
        <text>ATP + H2O + polyamine-[polyamine-binding protein]Side 1 = ADP + phosphate + polyamineSide 2 + [polyamine-binding protein]Side 1.</text>
        <dbReference type="EC" id="7.6.2.11"/>
    </reaction>
</comment>
<reference evidence="10 11" key="1">
    <citation type="submission" date="2017-08" db="EMBL/GenBank/DDBJ databases">
        <title>Mesorhizobium wenxinae sp. nov., a novel rhizobial species isolated from root nodules of chickpea (Cicer arietinum L.).</title>
        <authorList>
            <person name="Zhang J."/>
        </authorList>
    </citation>
    <scope>NUCLEOTIDE SEQUENCE [LARGE SCALE GENOMIC DNA]</scope>
    <source>
        <strain evidence="11">WYCCWR 10019</strain>
    </source>
</reference>
<dbReference type="PANTHER" id="PTHR42781:SF4">
    <property type="entry name" value="SPERMIDINE_PUTRESCINE IMPORT ATP-BINDING PROTEIN POTA"/>
    <property type="match status" value="1"/>
</dbReference>
<dbReference type="SUPFAM" id="SSF50331">
    <property type="entry name" value="MOP-like"/>
    <property type="match status" value="1"/>
</dbReference>
<comment type="similarity">
    <text evidence="8">Belongs to the ABC transporter superfamily. Spermidine/putrescine importer (TC 3.A.1.11.1) family.</text>
</comment>
<dbReference type="Proteomes" id="UP000215931">
    <property type="component" value="Unassembled WGS sequence"/>
</dbReference>
<feature type="domain" description="ABC transporter" evidence="9">
    <location>
        <begin position="10"/>
        <end position="241"/>
    </location>
</feature>
<dbReference type="EC" id="7.6.2.11" evidence="8"/>
<evidence type="ECO:0000313" key="10">
    <source>
        <dbReference type="EMBL" id="PAP92075.1"/>
    </source>
</evidence>
<keyword evidence="11" id="KW-1185">Reference proteome</keyword>
<dbReference type="SMART" id="SM00382">
    <property type="entry name" value="AAA"/>
    <property type="match status" value="1"/>
</dbReference>
<dbReference type="RefSeq" id="WP_095521399.1">
    <property type="nucleotide sequence ID" value="NZ_NPKH01000037.1"/>
</dbReference>
<keyword evidence="3 8" id="KW-1003">Cell membrane</keyword>
<name>A0A271KAK1_9HYPH</name>
<evidence type="ECO:0000256" key="6">
    <source>
        <dbReference type="ARBA" id="ARBA00022967"/>
    </source>
</evidence>
<dbReference type="GO" id="GO:0043190">
    <property type="term" value="C:ATP-binding cassette (ABC) transporter complex"/>
    <property type="evidence" value="ECO:0007669"/>
    <property type="project" value="InterPro"/>
</dbReference>
<gene>
    <name evidence="8" type="primary">potA</name>
    <name evidence="10" type="ORF">CIT31_29245</name>
</gene>
<dbReference type="Pfam" id="PF08402">
    <property type="entry name" value="TOBE_2"/>
    <property type="match status" value="1"/>
</dbReference>
<dbReference type="InterPro" id="IPR017871">
    <property type="entry name" value="ABC_transporter-like_CS"/>
</dbReference>
<dbReference type="Gene3D" id="2.40.50.100">
    <property type="match status" value="1"/>
</dbReference>
<keyword evidence="4 8" id="KW-0547">Nucleotide-binding</keyword>
<evidence type="ECO:0000256" key="4">
    <source>
        <dbReference type="ARBA" id="ARBA00022741"/>
    </source>
</evidence>
<dbReference type="EMBL" id="NPKH01000037">
    <property type="protein sequence ID" value="PAP92075.1"/>
    <property type="molecule type" value="Genomic_DNA"/>
</dbReference>
<accession>A0A271KAK1</accession>
<dbReference type="PROSITE" id="PS00211">
    <property type="entry name" value="ABC_TRANSPORTER_1"/>
    <property type="match status" value="1"/>
</dbReference>
<dbReference type="InterPro" id="IPR008995">
    <property type="entry name" value="Mo/tungstate-bd_C_term_dom"/>
</dbReference>
<dbReference type="OrthoDB" id="9802264at2"/>
<dbReference type="PROSITE" id="PS50893">
    <property type="entry name" value="ABC_TRANSPORTER_2"/>
    <property type="match status" value="1"/>
</dbReference>
<dbReference type="InterPro" id="IPR003439">
    <property type="entry name" value="ABC_transporter-like_ATP-bd"/>
</dbReference>
<evidence type="ECO:0000259" key="9">
    <source>
        <dbReference type="PROSITE" id="PS50893"/>
    </source>
</evidence>
<dbReference type="InterPro" id="IPR003593">
    <property type="entry name" value="AAA+_ATPase"/>
</dbReference>
<evidence type="ECO:0000256" key="8">
    <source>
        <dbReference type="RuleBase" id="RU364083"/>
    </source>
</evidence>
<dbReference type="Pfam" id="PF00005">
    <property type="entry name" value="ABC_tran"/>
    <property type="match status" value="1"/>
</dbReference>
<comment type="subunit">
    <text evidence="8">The complex is composed of two ATP-binding proteins (PotA), two transmembrane proteins (PotB and PotC) and a solute-binding protein (PotD).</text>
</comment>
<comment type="subcellular location">
    <subcellularLocation>
        <location evidence="1">Cell inner membrane</location>
        <topology evidence="1">Peripheral membrane protein</topology>
    </subcellularLocation>
</comment>
<organism evidence="10 11">
    <name type="scientific">Mesorhizobium wenxiniae</name>
    <dbReference type="NCBI Taxonomy" id="2014805"/>
    <lineage>
        <taxon>Bacteria</taxon>
        <taxon>Pseudomonadati</taxon>
        <taxon>Pseudomonadota</taxon>
        <taxon>Alphaproteobacteria</taxon>
        <taxon>Hyphomicrobiales</taxon>
        <taxon>Phyllobacteriaceae</taxon>
        <taxon>Mesorhizobium</taxon>
    </lineage>
</organism>
<evidence type="ECO:0000256" key="1">
    <source>
        <dbReference type="ARBA" id="ARBA00004417"/>
    </source>
</evidence>
<dbReference type="Gene3D" id="3.40.50.300">
    <property type="entry name" value="P-loop containing nucleotide triphosphate hydrolases"/>
    <property type="match status" value="1"/>
</dbReference>
<dbReference type="SUPFAM" id="SSF52540">
    <property type="entry name" value="P-loop containing nucleoside triphosphate hydrolases"/>
    <property type="match status" value="1"/>
</dbReference>
<evidence type="ECO:0000256" key="2">
    <source>
        <dbReference type="ARBA" id="ARBA00022448"/>
    </source>
</evidence>
<dbReference type="NCBIfam" id="TIGR01187">
    <property type="entry name" value="potA"/>
    <property type="match status" value="1"/>
</dbReference>
<dbReference type="InterPro" id="IPR050093">
    <property type="entry name" value="ABC_SmlMolc_Importer"/>
</dbReference>
<dbReference type="InterPro" id="IPR027417">
    <property type="entry name" value="P-loop_NTPase"/>
</dbReference>
<dbReference type="InterPro" id="IPR013611">
    <property type="entry name" value="Transp-assoc_OB_typ2"/>
</dbReference>
<dbReference type="GO" id="GO:0016887">
    <property type="term" value="F:ATP hydrolysis activity"/>
    <property type="evidence" value="ECO:0007669"/>
    <property type="project" value="InterPro"/>
</dbReference>
<dbReference type="FunFam" id="3.40.50.300:FF:000042">
    <property type="entry name" value="Maltose/maltodextrin ABC transporter, ATP-binding protein"/>
    <property type="match status" value="1"/>
</dbReference>
<sequence>MTYASVSVICQLINVSKSYGDKVFALDNIDLDIVEGELLSLLGPSGSGKTTALMLLAGFQDVTSGSILFRGKPLNKKAPHLRNFGVVFQNYALFPHMTVSENICFPLKMRGVEKVEMSERCRTALDMVHMVEYANRKPTQLSGGQQQRVALARALIFNPEMLLLDEPLGALDKNLREEMQYEIRSLHDRLGITMISVTHDQTEALSMSDRIAVFCRGRIEQIGSPKELYNAPATQFVAGFLGETNFLPAKVIESRPDTASVLVENSYLSSARFASSVPAGSQCMVAVRPERVRITTDRNDALRIPAIVKDAVFVGSTLRVVLTTMGGTEVTLLRMPWDTAEIRLGEKVEFGWDDDAAIGFPHSPSESKGIAVPREEAEKRWVAVSEKANKVRRELRPPKSQRAQKFITSD</sequence>
<dbReference type="AlphaFoldDB" id="A0A271KAK1"/>
<evidence type="ECO:0000256" key="7">
    <source>
        <dbReference type="ARBA" id="ARBA00023136"/>
    </source>
</evidence>
<dbReference type="PANTHER" id="PTHR42781">
    <property type="entry name" value="SPERMIDINE/PUTRESCINE IMPORT ATP-BINDING PROTEIN POTA"/>
    <property type="match status" value="1"/>
</dbReference>
<dbReference type="GO" id="GO:0005524">
    <property type="term" value="F:ATP binding"/>
    <property type="evidence" value="ECO:0007669"/>
    <property type="project" value="UniProtKB-KW"/>
</dbReference>
<dbReference type="InterPro" id="IPR005893">
    <property type="entry name" value="PotA-like"/>
</dbReference>
<protein>
    <recommendedName>
        <fullName evidence="8">Spermidine/putrescine import ATP-binding protein PotA</fullName>
        <ecNumber evidence="8">7.6.2.11</ecNumber>
    </recommendedName>
</protein>
<comment type="function">
    <text evidence="8">Part of the ABC transporter complex PotABCD involved in spermidine/putrescine import. Responsible for energy coupling to the transport system.</text>
</comment>
<proteinExistence type="inferred from homology"/>
<evidence type="ECO:0000256" key="3">
    <source>
        <dbReference type="ARBA" id="ARBA00022475"/>
    </source>
</evidence>
<evidence type="ECO:0000313" key="11">
    <source>
        <dbReference type="Proteomes" id="UP000215931"/>
    </source>
</evidence>
<evidence type="ECO:0000256" key="5">
    <source>
        <dbReference type="ARBA" id="ARBA00022840"/>
    </source>
</evidence>